<reference evidence="3" key="1">
    <citation type="submission" date="2016-06" db="EMBL/GenBank/DDBJ databases">
        <title>Parallel loss of symbiosis genes in relatives of nitrogen-fixing non-legume Parasponia.</title>
        <authorList>
            <person name="Van Velzen R."/>
            <person name="Holmer R."/>
            <person name="Bu F."/>
            <person name="Rutten L."/>
            <person name="Van Zeijl A."/>
            <person name="Liu W."/>
            <person name="Santuari L."/>
            <person name="Cao Q."/>
            <person name="Sharma T."/>
            <person name="Shen D."/>
            <person name="Roswanjaya Y."/>
            <person name="Wardhani T."/>
            <person name="Kalhor M.S."/>
            <person name="Jansen J."/>
            <person name="Van den Hoogen J."/>
            <person name="Gungor B."/>
            <person name="Hartog M."/>
            <person name="Hontelez J."/>
            <person name="Verver J."/>
            <person name="Yang W.-C."/>
            <person name="Schijlen E."/>
            <person name="Repin R."/>
            <person name="Schilthuizen M."/>
            <person name="Schranz E."/>
            <person name="Heidstra R."/>
            <person name="Miyata K."/>
            <person name="Fedorova E."/>
            <person name="Kohlen W."/>
            <person name="Bisseling T."/>
            <person name="Smit S."/>
            <person name="Geurts R."/>
        </authorList>
    </citation>
    <scope>NUCLEOTIDE SEQUENCE [LARGE SCALE GENOMIC DNA]</scope>
    <source>
        <strain evidence="3">cv. RG33-2</strain>
    </source>
</reference>
<dbReference type="AlphaFoldDB" id="A0A2P5FBY5"/>
<keyword evidence="3" id="KW-1185">Reference proteome</keyword>
<dbReference type="Pfam" id="PF24681">
    <property type="entry name" value="Kelch_KLHDC2_KLHL20_DRC7"/>
    <property type="match status" value="1"/>
</dbReference>
<dbReference type="InterPro" id="IPR015915">
    <property type="entry name" value="Kelch-typ_b-propeller"/>
</dbReference>
<feature type="transmembrane region" description="Helical" evidence="1">
    <location>
        <begin position="16"/>
        <end position="35"/>
    </location>
</feature>
<evidence type="ECO:0000313" key="2">
    <source>
        <dbReference type="EMBL" id="PON95300.1"/>
    </source>
</evidence>
<name>A0A2P5FBY5_TREOI</name>
<dbReference type="PANTHER" id="PTHR46773:SF3">
    <property type="entry name" value="OS08G0128000 PROTEIN"/>
    <property type="match status" value="1"/>
</dbReference>
<accession>A0A2P5FBY5</accession>
<dbReference type="Proteomes" id="UP000237000">
    <property type="component" value="Unassembled WGS sequence"/>
</dbReference>
<dbReference type="EMBL" id="JXTC01000045">
    <property type="protein sequence ID" value="PON95300.1"/>
    <property type="molecule type" value="Genomic_DNA"/>
</dbReference>
<dbReference type="Gene3D" id="2.120.10.80">
    <property type="entry name" value="Kelch-type beta propeller"/>
    <property type="match status" value="2"/>
</dbReference>
<protein>
    <submittedName>
        <fullName evidence="2">BTB-kelch protein</fullName>
    </submittedName>
</protein>
<dbReference type="PANTHER" id="PTHR46773">
    <property type="match status" value="1"/>
</dbReference>
<organism evidence="2 3">
    <name type="scientific">Trema orientale</name>
    <name type="common">Charcoal tree</name>
    <name type="synonym">Celtis orientalis</name>
    <dbReference type="NCBI Taxonomy" id="63057"/>
    <lineage>
        <taxon>Eukaryota</taxon>
        <taxon>Viridiplantae</taxon>
        <taxon>Streptophyta</taxon>
        <taxon>Embryophyta</taxon>
        <taxon>Tracheophyta</taxon>
        <taxon>Spermatophyta</taxon>
        <taxon>Magnoliopsida</taxon>
        <taxon>eudicotyledons</taxon>
        <taxon>Gunneridae</taxon>
        <taxon>Pentapetalae</taxon>
        <taxon>rosids</taxon>
        <taxon>fabids</taxon>
        <taxon>Rosales</taxon>
        <taxon>Cannabaceae</taxon>
        <taxon>Trema</taxon>
    </lineage>
</organism>
<proteinExistence type="predicted"/>
<keyword evidence="1" id="KW-0812">Transmembrane</keyword>
<keyword evidence="1" id="KW-0472">Membrane</keyword>
<comment type="caution">
    <text evidence="2">The sequence shown here is derived from an EMBL/GenBank/DDBJ whole genome shotgun (WGS) entry which is preliminary data.</text>
</comment>
<evidence type="ECO:0000256" key="1">
    <source>
        <dbReference type="SAM" id="Phobius"/>
    </source>
</evidence>
<dbReference type="FunCoup" id="A0A2P5FBY5">
    <property type="interactions" value="440"/>
</dbReference>
<dbReference type="InParanoid" id="A0A2P5FBY5"/>
<dbReference type="InterPro" id="IPR053256">
    <property type="entry name" value="Kelch_repeat-containing"/>
</dbReference>
<gene>
    <name evidence="2" type="ORF">TorRG33x02_088220</name>
</gene>
<evidence type="ECO:0000313" key="3">
    <source>
        <dbReference type="Proteomes" id="UP000237000"/>
    </source>
</evidence>
<dbReference type="OrthoDB" id="191037at2759"/>
<dbReference type="SUPFAM" id="SSF117281">
    <property type="entry name" value="Kelch motif"/>
    <property type="match status" value="2"/>
</dbReference>
<dbReference type="STRING" id="63057.A0A2P5FBY5"/>
<keyword evidence="1" id="KW-1133">Transmembrane helix</keyword>
<sequence length="418" mass="46814">MGKFVHKHSSYSSKKLVFFISIAGLVGAAFIANFLRASSSSGYLFVSSNWALEKTSVTNQASRKESVEDKKGLVPERILSATFADLAAPDLQWEEMPPAPVPRLDGAAVQIKNLLYVFAGYGSLDYVHSHVDVFNFTDNKWGGMFDMPKEMAHSHLGVATDGRYIYVVSGQYGPQCRGPTARSFVLDTETKKWNSMPPLPAPRYAPATQIWRGRLHVMGGSKENRHTPGVEHWSIAVKDGKALEKQWRNETPIPRGGPHRACVIVNDRLFVIGGQEGDFMAKPGSPIFKCSRRHEVVYSDVYMLDDEMKWKVVPPMPKPNSHIECAWVLVNNSIIITGGTTEKHPVTKRMILVGEVFQFHLDSLTWSVIGKLPYRVKTTLAGFWDGYLYFTSGQRDRGPDNPQPKKVIGDMWRTKLSL</sequence>